<dbReference type="Proteomes" id="UP000002191">
    <property type="component" value="Chromosome"/>
</dbReference>
<organism evidence="1 2">
    <name type="scientific">Pseudodesulfovibrio aespoeensis (strain ATCC 700646 / DSM 10631 / Aspo-2)</name>
    <name type="common">Desulfovibrio aespoeensis</name>
    <dbReference type="NCBI Taxonomy" id="643562"/>
    <lineage>
        <taxon>Bacteria</taxon>
        <taxon>Pseudomonadati</taxon>
        <taxon>Thermodesulfobacteriota</taxon>
        <taxon>Desulfovibrionia</taxon>
        <taxon>Desulfovibrionales</taxon>
        <taxon>Desulfovibrionaceae</taxon>
    </lineage>
</organism>
<evidence type="ECO:0000313" key="1">
    <source>
        <dbReference type="EMBL" id="ADU64296.1"/>
    </source>
</evidence>
<dbReference type="HOGENOM" id="CLU_3098163_0_0_7"/>
<proteinExistence type="predicted"/>
<keyword evidence="2" id="KW-1185">Reference proteome</keyword>
<reference evidence="2" key="1">
    <citation type="submission" date="2010-12" db="EMBL/GenBank/DDBJ databases">
        <title>Complete sequence of Desulfovibrio aespoeensis Aspo-2.</title>
        <authorList>
            <consortium name="US DOE Joint Genome Institute"/>
            <person name="Lucas S."/>
            <person name="Copeland A."/>
            <person name="Lapidus A."/>
            <person name="Cheng J.-F."/>
            <person name="Goodwin L."/>
            <person name="Pitluck S."/>
            <person name="Chertkov O."/>
            <person name="Misra M."/>
            <person name="Detter J.C."/>
            <person name="Han C."/>
            <person name="Tapia R."/>
            <person name="Land M."/>
            <person name="Hauser L."/>
            <person name="Kyrpides N."/>
            <person name="Ivanova N."/>
            <person name="Ovchinnikova G."/>
            <person name="Pedersen K."/>
            <person name="Jagevall S."/>
            <person name="Hazen T."/>
            <person name="Woyke T."/>
        </authorList>
    </citation>
    <scope>NUCLEOTIDE SEQUENCE [LARGE SCALE GENOMIC DNA]</scope>
    <source>
        <strain evidence="2">ATCC 700646 / DSM 10631 / Aspo-2</strain>
    </source>
</reference>
<dbReference type="EMBL" id="CP002431">
    <property type="protein sequence ID" value="ADU64296.1"/>
    <property type="molecule type" value="Genomic_DNA"/>
</dbReference>
<protein>
    <submittedName>
        <fullName evidence="1">Uncharacterized protein</fullName>
    </submittedName>
</protein>
<dbReference type="AlphaFoldDB" id="E6VSF3"/>
<evidence type="ECO:0000313" key="2">
    <source>
        <dbReference type="Proteomes" id="UP000002191"/>
    </source>
</evidence>
<reference evidence="1 2" key="2">
    <citation type="journal article" date="2014" name="Genome Announc.">
        <title>Complete Genome Sequence of the Subsurface, Mesophilic Sulfate-Reducing Bacterium Desulfovibrio aespoeensis Aspo-2.</title>
        <authorList>
            <person name="Pedersen K."/>
            <person name="Bengtsson A."/>
            <person name="Edlund J."/>
            <person name="Rabe L."/>
            <person name="Hazen T."/>
            <person name="Chakraborty R."/>
            <person name="Goodwin L."/>
            <person name="Shapiro N."/>
        </authorList>
    </citation>
    <scope>NUCLEOTIDE SEQUENCE [LARGE SCALE GENOMIC DNA]</scope>
    <source>
        <strain evidence="2">ATCC 700646 / DSM 10631 / Aspo-2</strain>
    </source>
</reference>
<gene>
    <name evidence="1" type="ordered locus">Daes_3308</name>
</gene>
<accession>E6VSF3</accession>
<sequence>MTRDIPPFEWKYLFLPEDADSAPASRLAGACKTALWLGVSILVGLGLDRLC</sequence>
<dbReference type="KEGG" id="das:Daes_3308"/>
<name>E6VSF3_PSEA9</name>